<dbReference type="Proteomes" id="UP000054485">
    <property type="component" value="Unassembled WGS sequence"/>
</dbReference>
<evidence type="ECO:0000313" key="2">
    <source>
        <dbReference type="Proteomes" id="UP000054485"/>
    </source>
</evidence>
<protein>
    <submittedName>
        <fullName evidence="1">Uncharacterized protein</fullName>
    </submittedName>
</protein>
<gene>
    <name evidence="1" type="ORF">CY34DRAFT_662651</name>
</gene>
<dbReference type="InParanoid" id="A0A0D0BL36"/>
<reference evidence="2" key="2">
    <citation type="submission" date="2015-01" db="EMBL/GenBank/DDBJ databases">
        <title>Evolutionary Origins and Diversification of the Mycorrhizal Mutualists.</title>
        <authorList>
            <consortium name="DOE Joint Genome Institute"/>
            <consortium name="Mycorrhizal Genomics Consortium"/>
            <person name="Kohler A."/>
            <person name="Kuo A."/>
            <person name="Nagy L.G."/>
            <person name="Floudas D."/>
            <person name="Copeland A."/>
            <person name="Barry K.W."/>
            <person name="Cichocki N."/>
            <person name="Veneault-Fourrey C."/>
            <person name="LaButti K."/>
            <person name="Lindquist E.A."/>
            <person name="Lipzen A."/>
            <person name="Lundell T."/>
            <person name="Morin E."/>
            <person name="Murat C."/>
            <person name="Riley R."/>
            <person name="Ohm R."/>
            <person name="Sun H."/>
            <person name="Tunlid A."/>
            <person name="Henrissat B."/>
            <person name="Grigoriev I.V."/>
            <person name="Hibbett D.S."/>
            <person name="Martin F."/>
        </authorList>
    </citation>
    <scope>NUCLEOTIDE SEQUENCE [LARGE SCALE GENOMIC DNA]</scope>
    <source>
        <strain evidence="2">UH-Slu-Lm8-n1</strain>
    </source>
</reference>
<accession>A0A0D0BL36</accession>
<reference evidence="1 2" key="1">
    <citation type="submission" date="2014-04" db="EMBL/GenBank/DDBJ databases">
        <authorList>
            <consortium name="DOE Joint Genome Institute"/>
            <person name="Kuo A."/>
            <person name="Ruytinx J."/>
            <person name="Rineau F."/>
            <person name="Colpaert J."/>
            <person name="Kohler A."/>
            <person name="Nagy L.G."/>
            <person name="Floudas D."/>
            <person name="Copeland A."/>
            <person name="Barry K.W."/>
            <person name="Cichocki N."/>
            <person name="Veneault-Fourrey C."/>
            <person name="LaButti K."/>
            <person name="Lindquist E.A."/>
            <person name="Lipzen A."/>
            <person name="Lundell T."/>
            <person name="Morin E."/>
            <person name="Murat C."/>
            <person name="Sun H."/>
            <person name="Tunlid A."/>
            <person name="Henrissat B."/>
            <person name="Grigoriev I.V."/>
            <person name="Hibbett D.S."/>
            <person name="Martin F."/>
            <person name="Nordberg H.P."/>
            <person name="Cantor M.N."/>
            <person name="Hua S.X."/>
        </authorList>
    </citation>
    <scope>NUCLEOTIDE SEQUENCE [LARGE SCALE GENOMIC DNA]</scope>
    <source>
        <strain evidence="1 2">UH-Slu-Lm8-n1</strain>
    </source>
</reference>
<keyword evidence="2" id="KW-1185">Reference proteome</keyword>
<sequence length="105" mass="11937">MIFSCRISCLYASLAMNWNHLHYKATFSDFLFRSFLASELSTVQVRSCLRVTTTLLQVLLRVIPVSDWQALFGTSAYLRSPYGLLHSTSQLQVQSRYASCSTSML</sequence>
<dbReference type="HOGENOM" id="CLU_2238397_0_0_1"/>
<evidence type="ECO:0000313" key="1">
    <source>
        <dbReference type="EMBL" id="KIK43958.1"/>
    </source>
</evidence>
<proteinExistence type="predicted"/>
<dbReference type="EMBL" id="KN835200">
    <property type="protein sequence ID" value="KIK43958.1"/>
    <property type="molecule type" value="Genomic_DNA"/>
</dbReference>
<organism evidence="1 2">
    <name type="scientific">Suillus luteus UH-Slu-Lm8-n1</name>
    <dbReference type="NCBI Taxonomy" id="930992"/>
    <lineage>
        <taxon>Eukaryota</taxon>
        <taxon>Fungi</taxon>
        <taxon>Dikarya</taxon>
        <taxon>Basidiomycota</taxon>
        <taxon>Agaricomycotina</taxon>
        <taxon>Agaricomycetes</taxon>
        <taxon>Agaricomycetidae</taxon>
        <taxon>Boletales</taxon>
        <taxon>Suillineae</taxon>
        <taxon>Suillaceae</taxon>
        <taxon>Suillus</taxon>
    </lineage>
</organism>
<dbReference type="AlphaFoldDB" id="A0A0D0BL36"/>
<name>A0A0D0BL36_9AGAM</name>